<dbReference type="AlphaFoldDB" id="A0A365XWF1"/>
<dbReference type="InterPro" id="IPR034660">
    <property type="entry name" value="DinB/YfiT-like"/>
</dbReference>
<gene>
    <name evidence="1" type="ORF">DF182_30020</name>
</gene>
<dbReference type="SUPFAM" id="SSF109854">
    <property type="entry name" value="DinB/YfiT-like putative metalloenzymes"/>
    <property type="match status" value="1"/>
</dbReference>
<reference evidence="1 2" key="1">
    <citation type="submission" date="2018-05" db="EMBL/GenBank/DDBJ databases">
        <title>Chitinophaga sp. K3CV102501T nov., isolated from isolated from a monsoon evergreen broad-leaved forest soil.</title>
        <authorList>
            <person name="Lv Y."/>
        </authorList>
    </citation>
    <scope>NUCLEOTIDE SEQUENCE [LARGE SCALE GENOMIC DNA]</scope>
    <source>
        <strain evidence="1 2">GDMCC 1.1325</strain>
    </source>
</reference>
<name>A0A365XWF1_9BACT</name>
<comment type="caution">
    <text evidence="1">The sequence shown here is derived from an EMBL/GenBank/DDBJ whole genome shotgun (WGS) entry which is preliminary data.</text>
</comment>
<evidence type="ECO:0000313" key="2">
    <source>
        <dbReference type="Proteomes" id="UP000253410"/>
    </source>
</evidence>
<proteinExistence type="predicted"/>
<keyword evidence="2" id="KW-1185">Reference proteome</keyword>
<sequence length="158" mass="17862">MALIKQIAKHFRDVHFGGNWTCVNLKDTLANVDWQQATTKVQDLNTIAVLTFHINYYVGVITRVLQGGPLDGHDKLSFDVPPITSEADWQQLVNKALSEAEVLAALIEALDEKKLFEDFTDAKYGNYYRNLMGVTEHTHYHLGQISLIRKMMSASNIV</sequence>
<dbReference type="Proteomes" id="UP000253410">
    <property type="component" value="Unassembled WGS sequence"/>
</dbReference>
<dbReference type="RefSeq" id="WP_113619442.1">
    <property type="nucleotide sequence ID" value="NZ_QFFJ01000002.1"/>
</dbReference>
<dbReference type="Gene3D" id="1.20.120.450">
    <property type="entry name" value="dinb family like domain"/>
    <property type="match status" value="1"/>
</dbReference>
<organism evidence="1 2">
    <name type="scientific">Chitinophaga flava</name>
    <dbReference type="NCBI Taxonomy" id="2259036"/>
    <lineage>
        <taxon>Bacteria</taxon>
        <taxon>Pseudomonadati</taxon>
        <taxon>Bacteroidota</taxon>
        <taxon>Chitinophagia</taxon>
        <taxon>Chitinophagales</taxon>
        <taxon>Chitinophagaceae</taxon>
        <taxon>Chitinophaga</taxon>
    </lineage>
</organism>
<dbReference type="EMBL" id="QFFJ01000002">
    <property type="protein sequence ID" value="RBL90686.1"/>
    <property type="molecule type" value="Genomic_DNA"/>
</dbReference>
<evidence type="ECO:0000313" key="1">
    <source>
        <dbReference type="EMBL" id="RBL90686.1"/>
    </source>
</evidence>
<protein>
    <submittedName>
        <fullName evidence="1">DUF1572 domain-containing protein</fullName>
    </submittedName>
</protein>
<dbReference type="OrthoDB" id="9814103at2"/>
<accession>A0A365XWF1</accession>